<keyword evidence="4 10" id="KW-0698">rRNA processing</keyword>
<dbReference type="Proteomes" id="UP000189513">
    <property type="component" value="Unassembled WGS sequence"/>
</dbReference>
<dbReference type="InterPro" id="IPR020618">
    <property type="entry name" value="Adenyl_kinase_AK6"/>
</dbReference>
<dbReference type="GO" id="GO:0004017">
    <property type="term" value="F:AMP kinase activity"/>
    <property type="evidence" value="ECO:0007669"/>
    <property type="project" value="UniProtKB-UniRule"/>
</dbReference>
<proteinExistence type="inferred from homology"/>
<dbReference type="AlphaFoldDB" id="A0A1V2L074"/>
<dbReference type="GO" id="GO:0042274">
    <property type="term" value="P:ribosomal small subunit biogenesis"/>
    <property type="evidence" value="ECO:0007669"/>
    <property type="project" value="UniProtKB-UniRule"/>
</dbReference>
<dbReference type="OMA" id="QCEIFGT"/>
<feature type="binding site" evidence="10">
    <location>
        <position position="16"/>
    </location>
    <ligand>
        <name>ATP</name>
        <dbReference type="ChEBI" id="CHEBI:30616"/>
    </ligand>
</feature>
<keyword evidence="6 10" id="KW-0547">Nucleotide-binding</keyword>
<dbReference type="VEuPathDB" id="FungiDB:BON22_4869"/>
<feature type="region of interest" description="LID" evidence="10">
    <location>
        <begin position="112"/>
        <end position="122"/>
    </location>
</feature>
<comment type="caution">
    <text evidence="11">The sequence shown here is derived from an EMBL/GenBank/DDBJ whole genome shotgun (WGS) entry which is preliminary data.</text>
</comment>
<feature type="binding site" evidence="10">
    <location>
        <position position="18"/>
    </location>
    <ligand>
        <name>ATP</name>
        <dbReference type="ChEBI" id="CHEBI:30616"/>
    </ligand>
</feature>
<evidence type="ECO:0000313" key="12">
    <source>
        <dbReference type="Proteomes" id="UP000189513"/>
    </source>
</evidence>
<dbReference type="FunFam" id="3.40.50.300:FF:000372">
    <property type="entry name" value="Adenylate kinase isoenzyme 6 homolog"/>
    <property type="match status" value="1"/>
</dbReference>
<feature type="region of interest" description="NMPbind" evidence="10">
    <location>
        <begin position="37"/>
        <end position="60"/>
    </location>
</feature>
<feature type="binding site" evidence="10">
    <location>
        <position position="21"/>
    </location>
    <ligand>
        <name>ATP</name>
        <dbReference type="ChEBI" id="CHEBI:30616"/>
    </ligand>
</feature>
<dbReference type="InterPro" id="IPR027417">
    <property type="entry name" value="P-loop_NTPase"/>
</dbReference>
<dbReference type="GO" id="GO:0005634">
    <property type="term" value="C:nucleus"/>
    <property type="evidence" value="ECO:0007669"/>
    <property type="project" value="UniProtKB-SubCell"/>
</dbReference>
<dbReference type="SUPFAM" id="SSF52540">
    <property type="entry name" value="P-loop containing nucleoside triphosphate hydrolases"/>
    <property type="match status" value="1"/>
</dbReference>
<keyword evidence="5 10" id="KW-0808">Transferase</keyword>
<evidence type="ECO:0000256" key="1">
    <source>
        <dbReference type="ARBA" id="ARBA00000582"/>
    </source>
</evidence>
<comment type="function">
    <text evidence="10">Broad-specificity nucleoside monophosphate (NMP) kinase that catalyzes the reversible transfer of the terminal phosphate group between nucleoside triphosphates and monophosphates. Has also ATPase activity. Involved in the late cytoplasmic maturation steps of the 40S ribosomal particles, specifically 18S rRNA maturation. While NMP activity is not required for ribosome maturation, ATPase activity is. Associates transiently with small ribosomal subunit protein uS11. ATP hydrolysis breaks the interaction with uS11. May temporarily remove uS11 from the ribosome to enable a conformational change of the ribosomal RNA that is needed for the final maturation step of the small ribosomal subunit. Its NMP activity may have a role in nuclear energy homeostasis.</text>
</comment>
<comment type="similarity">
    <text evidence="10">Belongs to the adenylate kinase family. AK6 subfamily.</text>
</comment>
<keyword evidence="2 10" id="KW-0963">Cytoplasm</keyword>
<accession>A0A1V2L074</accession>
<dbReference type="HAMAP" id="MF_00039">
    <property type="entry name" value="Adenylate_kinase_AK6"/>
    <property type="match status" value="1"/>
</dbReference>
<dbReference type="Gene3D" id="3.40.50.300">
    <property type="entry name" value="P-loop containing nucleotide triphosphate hydrolases"/>
    <property type="match status" value="1"/>
</dbReference>
<evidence type="ECO:0000256" key="5">
    <source>
        <dbReference type="ARBA" id="ARBA00022679"/>
    </source>
</evidence>
<dbReference type="EC" id="2.7.4.3" evidence="10"/>
<dbReference type="STRING" id="36022.A0A1V2L074"/>
<dbReference type="EMBL" id="MPUK01000012">
    <property type="protein sequence ID" value="ONH65273.1"/>
    <property type="molecule type" value="Genomic_DNA"/>
</dbReference>
<keyword evidence="7 10" id="KW-0418">Kinase</keyword>
<sequence length="184" mass="20710">MSFRPLPNIIITGTPGCGKTSHAEKLVETIPGFKHINITDFAKENECFDGYDEARKSHIVDEDKLVDALEPLLEKGGVVIDWHACDFLPERLIDLVIVLRTSNSVLYERLSKRGYSQSKIDENIDCEIMEVIAQEARDSYVPEIVIELESNSFDDLESNVSRIASWVDTWKLNNPEGASNELAV</sequence>
<comment type="catalytic activity">
    <reaction evidence="1 10">
        <text>AMP + ATP = 2 ADP</text>
        <dbReference type="Rhea" id="RHEA:12973"/>
        <dbReference type="ChEBI" id="CHEBI:30616"/>
        <dbReference type="ChEBI" id="CHEBI:456215"/>
        <dbReference type="ChEBI" id="CHEBI:456216"/>
        <dbReference type="EC" id="2.7.4.3"/>
    </reaction>
</comment>
<organism evidence="11 12">
    <name type="scientific">Cyberlindnera fabianii</name>
    <name type="common">Yeast</name>
    <name type="synonym">Hansenula fabianii</name>
    <dbReference type="NCBI Taxonomy" id="36022"/>
    <lineage>
        <taxon>Eukaryota</taxon>
        <taxon>Fungi</taxon>
        <taxon>Dikarya</taxon>
        <taxon>Ascomycota</taxon>
        <taxon>Saccharomycotina</taxon>
        <taxon>Saccharomycetes</taxon>
        <taxon>Phaffomycetales</taxon>
        <taxon>Phaffomycetaceae</taxon>
        <taxon>Cyberlindnera</taxon>
    </lineage>
</organism>
<dbReference type="GO" id="GO:0016887">
    <property type="term" value="F:ATP hydrolysis activity"/>
    <property type="evidence" value="ECO:0007669"/>
    <property type="project" value="UniProtKB-UniRule"/>
</dbReference>
<comment type="subcellular location">
    <subcellularLocation>
        <location evidence="10">Cytoplasm</location>
    </subcellularLocation>
    <subcellularLocation>
        <location evidence="10">Nucleus</location>
    </subcellularLocation>
</comment>
<dbReference type="GO" id="GO:0006364">
    <property type="term" value="P:rRNA processing"/>
    <property type="evidence" value="ECO:0007669"/>
    <property type="project" value="UniProtKB-KW"/>
</dbReference>
<comment type="catalytic activity">
    <reaction evidence="10">
        <text>ATP + H2O = ADP + phosphate + H(+)</text>
        <dbReference type="Rhea" id="RHEA:13065"/>
        <dbReference type="ChEBI" id="CHEBI:15377"/>
        <dbReference type="ChEBI" id="CHEBI:15378"/>
        <dbReference type="ChEBI" id="CHEBI:30616"/>
        <dbReference type="ChEBI" id="CHEBI:43474"/>
        <dbReference type="ChEBI" id="CHEBI:456216"/>
    </reaction>
</comment>
<keyword evidence="8 10" id="KW-0067">ATP-binding</keyword>
<feature type="binding site" evidence="10">
    <location>
        <position position="19"/>
    </location>
    <ligand>
        <name>ATP</name>
        <dbReference type="ChEBI" id="CHEBI:30616"/>
    </ligand>
</feature>
<reference evidence="12" key="1">
    <citation type="journal article" date="2017" name="Genome Announc.">
        <title>Genome sequences of Cyberlindnera fabianii 65, Pichia kudriavzevii 129, and Saccharomyces cerevisiae 131 isolated from fermented masau fruits in Zimbabwe.</title>
        <authorList>
            <person name="van Rijswijck I.M.H."/>
            <person name="Derks M.F.L."/>
            <person name="Abee T."/>
            <person name="de Ridder D."/>
            <person name="Smid E.J."/>
        </authorList>
    </citation>
    <scope>NUCLEOTIDE SEQUENCE [LARGE SCALE GENOMIC DNA]</scope>
    <source>
        <strain evidence="12">65</strain>
    </source>
</reference>
<evidence type="ECO:0000256" key="7">
    <source>
        <dbReference type="ARBA" id="ARBA00022777"/>
    </source>
</evidence>
<gene>
    <name evidence="11" type="ORF">BON22_4869</name>
</gene>
<evidence type="ECO:0000313" key="11">
    <source>
        <dbReference type="EMBL" id="ONH65273.1"/>
    </source>
</evidence>
<comment type="subunit">
    <text evidence="10">Interacts with small ribosomal subunit protein uS11. Not a structural component of 43S pre-ribosomes, but transiently interacts with them by binding to uS11.</text>
</comment>
<feature type="binding site" evidence="10">
    <location>
        <position position="20"/>
    </location>
    <ligand>
        <name>ATP</name>
        <dbReference type="ChEBI" id="CHEBI:30616"/>
    </ligand>
</feature>
<evidence type="ECO:0000256" key="6">
    <source>
        <dbReference type="ARBA" id="ARBA00022741"/>
    </source>
</evidence>
<protein>
    <recommendedName>
        <fullName evidence="10">Adenylate kinase isoenzyme 6 homolog</fullName>
        <shortName evidence="10">AK6</shortName>
        <ecNumber evidence="10">2.7.4.3</ecNumber>
    </recommendedName>
    <alternativeName>
        <fullName evidence="10">Dual activity adenylate kinase/ATPase</fullName>
        <shortName evidence="10">AK/ATPase</shortName>
    </alternativeName>
</protein>
<evidence type="ECO:0000256" key="8">
    <source>
        <dbReference type="ARBA" id="ARBA00022840"/>
    </source>
</evidence>
<dbReference type="GO" id="GO:0005524">
    <property type="term" value="F:ATP binding"/>
    <property type="evidence" value="ECO:0007669"/>
    <property type="project" value="UniProtKB-KW"/>
</dbReference>
<evidence type="ECO:0000256" key="9">
    <source>
        <dbReference type="ARBA" id="ARBA00023242"/>
    </source>
</evidence>
<keyword evidence="12" id="KW-1185">Reference proteome</keyword>
<evidence type="ECO:0000256" key="3">
    <source>
        <dbReference type="ARBA" id="ARBA00022517"/>
    </source>
</evidence>
<feature type="binding site" evidence="10">
    <location>
        <position position="113"/>
    </location>
    <ligand>
        <name>ATP</name>
        <dbReference type="ChEBI" id="CHEBI:30616"/>
    </ligand>
</feature>
<keyword evidence="3 10" id="KW-0690">Ribosome biogenesis</keyword>
<dbReference type="GO" id="GO:0005737">
    <property type="term" value="C:cytoplasm"/>
    <property type="evidence" value="ECO:0007669"/>
    <property type="project" value="UniProtKB-SubCell"/>
</dbReference>
<evidence type="ECO:0000256" key="4">
    <source>
        <dbReference type="ARBA" id="ARBA00022552"/>
    </source>
</evidence>
<dbReference type="PANTHER" id="PTHR12595:SF0">
    <property type="entry name" value="ADENYLATE KINASE ISOENZYME 6"/>
    <property type="match status" value="1"/>
</dbReference>
<keyword evidence="9 10" id="KW-0539">Nucleus</keyword>
<name>A0A1V2L074_CYBFA</name>
<dbReference type="Pfam" id="PF13238">
    <property type="entry name" value="AAA_18"/>
    <property type="match status" value="1"/>
</dbReference>
<dbReference type="PANTHER" id="PTHR12595">
    <property type="entry name" value="POS9-ACTIVATING FACTOR FAP7-RELATED"/>
    <property type="match status" value="1"/>
</dbReference>
<evidence type="ECO:0000256" key="10">
    <source>
        <dbReference type="HAMAP-Rule" id="MF_03173"/>
    </source>
</evidence>
<comment type="caution">
    <text evidence="10">Lacks conserved residue(s) required for the propagation of feature annotation.</text>
</comment>
<evidence type="ECO:0000256" key="2">
    <source>
        <dbReference type="ARBA" id="ARBA00022490"/>
    </source>
</evidence>